<organism evidence="1 2">
    <name type="scientific">Thermasporomyces composti</name>
    <dbReference type="NCBI Taxonomy" id="696763"/>
    <lineage>
        <taxon>Bacteria</taxon>
        <taxon>Bacillati</taxon>
        <taxon>Actinomycetota</taxon>
        <taxon>Actinomycetes</taxon>
        <taxon>Propionibacteriales</taxon>
        <taxon>Nocardioidaceae</taxon>
        <taxon>Thermasporomyces</taxon>
    </lineage>
</organism>
<proteinExistence type="predicted"/>
<dbReference type="AlphaFoldDB" id="A0A3D9V358"/>
<dbReference type="SUPFAM" id="SSF51445">
    <property type="entry name" value="(Trans)glycosidases"/>
    <property type="match status" value="1"/>
</dbReference>
<comment type="caution">
    <text evidence="1">The sequence shown here is derived from an EMBL/GenBank/DDBJ whole genome shotgun (WGS) entry which is preliminary data.</text>
</comment>
<dbReference type="Gene3D" id="3.20.20.70">
    <property type="entry name" value="Aldolase class I"/>
    <property type="match status" value="1"/>
</dbReference>
<dbReference type="EMBL" id="QTUC01000001">
    <property type="protein sequence ID" value="REF35929.1"/>
    <property type="molecule type" value="Genomic_DNA"/>
</dbReference>
<evidence type="ECO:0000313" key="2">
    <source>
        <dbReference type="Proteomes" id="UP000256485"/>
    </source>
</evidence>
<accession>A0A3D9V358</accession>
<dbReference type="InterPro" id="IPR013785">
    <property type="entry name" value="Aldolase_TIM"/>
</dbReference>
<reference evidence="1 2" key="1">
    <citation type="submission" date="2018-08" db="EMBL/GenBank/DDBJ databases">
        <title>Sequencing the genomes of 1000 actinobacteria strains.</title>
        <authorList>
            <person name="Klenk H.-P."/>
        </authorList>
    </citation>
    <scope>NUCLEOTIDE SEQUENCE [LARGE SCALE GENOMIC DNA]</scope>
    <source>
        <strain evidence="1 2">DSM 22891</strain>
    </source>
</reference>
<sequence>MADRTPALPDAAYVVHEDREGGERARRRGERFATAGVEISFRAEPEGLTVVVAAPPRPHGHDGLSRVVLRWRHRLPSSTLVLGDAWERSYGDLQWRHLQPDRVLPWSWLAYDEASGHATGMGVRVRPRAFCAWTVDERGCSLWLDLRNGGAPVRLGERVLDAATVVAVDGQPGESPYALQRRLTAAMCSDPLPVREPVVGANNWYYAYGVGFGPEQVLADTETIVELADGHPVKPFSVIDAGWSPGGTCPGGPWTAGLPGTFDDMPGLAAAIAARGARPGIWMRPAALSFVDDPRRLRPGPRPAKEQPLDISLAENLQTIRDDVARLVGWGFELVKHDFSTFDAFGRWGPAMGVAMTEPGWHFADRSRTNAELLLGLYEAIRDGAGDAVLIGCNTVGHLAAGLVEVQRTGDDTSGRDWERTRRMGVNTLAFRLAQHRTFFVVDPDCVPCTLQTPWERNRQFLDLVARSGTALFVSVDPAARSPRVDADLRAALRLALDGGEPGGVEPLDWLHATTPARWRTGTTEREYDWIEPSGAWLLAP</sequence>
<dbReference type="InterPro" id="IPR017853">
    <property type="entry name" value="GH"/>
</dbReference>
<gene>
    <name evidence="1" type="ORF">DFJ64_1322</name>
</gene>
<name>A0A3D9V358_THECX</name>
<dbReference type="RefSeq" id="WP_245940982.1">
    <property type="nucleotide sequence ID" value="NZ_QTUC01000001.1"/>
</dbReference>
<keyword evidence="2" id="KW-1185">Reference proteome</keyword>
<evidence type="ECO:0000313" key="1">
    <source>
        <dbReference type="EMBL" id="REF35929.1"/>
    </source>
</evidence>
<dbReference type="Proteomes" id="UP000256485">
    <property type="component" value="Unassembled WGS sequence"/>
</dbReference>
<protein>
    <submittedName>
        <fullName evidence="1">Alpha-galactosidase</fullName>
    </submittedName>
</protein>